<evidence type="ECO:0000313" key="2">
    <source>
        <dbReference type="Proteomes" id="UP001374803"/>
    </source>
</evidence>
<keyword evidence="2" id="KW-1185">Reference proteome</keyword>
<evidence type="ECO:0000313" key="1">
    <source>
        <dbReference type="EMBL" id="WXB00858.1"/>
    </source>
</evidence>
<dbReference type="EMBL" id="CP089983">
    <property type="protein sequence ID" value="WXB00858.1"/>
    <property type="molecule type" value="Genomic_DNA"/>
</dbReference>
<dbReference type="Proteomes" id="UP001374803">
    <property type="component" value="Chromosome"/>
</dbReference>
<protein>
    <submittedName>
        <fullName evidence="1">Uncharacterized protein</fullName>
    </submittedName>
</protein>
<dbReference type="RefSeq" id="WP_394830460.1">
    <property type="nucleotide sequence ID" value="NZ_CP089929.1"/>
</dbReference>
<proteinExistence type="predicted"/>
<reference evidence="1" key="1">
    <citation type="submission" date="2021-12" db="EMBL/GenBank/DDBJ databases">
        <title>Discovery of the Pendulisporaceae a myxobacterial family with distinct sporulation behavior and unique specialized metabolism.</title>
        <authorList>
            <person name="Garcia R."/>
            <person name="Popoff A."/>
            <person name="Bader C.D."/>
            <person name="Loehr J."/>
            <person name="Walesch S."/>
            <person name="Walt C."/>
            <person name="Boldt J."/>
            <person name="Bunk B."/>
            <person name="Haeckl F.J.F.P.J."/>
            <person name="Gunesch A.P."/>
            <person name="Birkelbach J."/>
            <person name="Nuebel U."/>
            <person name="Pietschmann T."/>
            <person name="Bach T."/>
            <person name="Mueller R."/>
        </authorList>
    </citation>
    <scope>NUCLEOTIDE SEQUENCE</scope>
    <source>
        <strain evidence="1">MSr11367</strain>
    </source>
</reference>
<organism evidence="1 2">
    <name type="scientific">Pendulispora rubella</name>
    <dbReference type="NCBI Taxonomy" id="2741070"/>
    <lineage>
        <taxon>Bacteria</taxon>
        <taxon>Pseudomonadati</taxon>
        <taxon>Myxococcota</taxon>
        <taxon>Myxococcia</taxon>
        <taxon>Myxococcales</taxon>
        <taxon>Sorangiineae</taxon>
        <taxon>Pendulisporaceae</taxon>
        <taxon>Pendulispora</taxon>
    </lineage>
</organism>
<name>A0ABZ2KQE2_9BACT</name>
<gene>
    <name evidence="1" type="ORF">LVJ94_28540</name>
</gene>
<accession>A0ABZ2KQE2</accession>
<sequence>MTLAALAATLQGCSSSDGADGSGDADTAMYTMEEVIAALRPAYCEPLRDCCQVANHEYDASRCRAPIAWWWPGAQSAIPGLWYKGSVVRKCVDAVRARMALCTDTLASPDAAAHADLAVALACTNLNYGRATPGQSCEHDDDCADSGPGTHARCLSLEASPSPQNLKCYLTRWDLALGETCEGLSKDKVDRRVCDPLVGYCARPGNAPTGTCKPFYALGEPCDGDHCAYGGYCHPQTKVCTRLPGIGEACDYRHASCNADLTCIDAATNRSCDELAGDCKGTCKRTSDVALHFEVSRATCTYGPAGVP</sequence>